<gene>
    <name evidence="2" type="ORF">B0H15DRAFT_947445</name>
</gene>
<dbReference type="AlphaFoldDB" id="A0AAD6U708"/>
<evidence type="ECO:0000313" key="3">
    <source>
        <dbReference type="Proteomes" id="UP001222325"/>
    </source>
</evidence>
<dbReference type="Proteomes" id="UP001222325">
    <property type="component" value="Unassembled WGS sequence"/>
</dbReference>
<feature type="compositionally biased region" description="Polar residues" evidence="1">
    <location>
        <begin position="36"/>
        <end position="47"/>
    </location>
</feature>
<feature type="compositionally biased region" description="Polar residues" evidence="1">
    <location>
        <begin position="19"/>
        <end position="29"/>
    </location>
</feature>
<comment type="caution">
    <text evidence="2">The sequence shown here is derived from an EMBL/GenBank/DDBJ whole genome shotgun (WGS) entry which is preliminary data.</text>
</comment>
<feature type="region of interest" description="Disordered" evidence="1">
    <location>
        <begin position="187"/>
        <end position="207"/>
    </location>
</feature>
<proteinExistence type="predicted"/>
<feature type="region of interest" description="Disordered" evidence="1">
    <location>
        <begin position="301"/>
        <end position="322"/>
    </location>
</feature>
<organism evidence="2 3">
    <name type="scientific">Mycena belliarum</name>
    <dbReference type="NCBI Taxonomy" id="1033014"/>
    <lineage>
        <taxon>Eukaryota</taxon>
        <taxon>Fungi</taxon>
        <taxon>Dikarya</taxon>
        <taxon>Basidiomycota</taxon>
        <taxon>Agaricomycotina</taxon>
        <taxon>Agaricomycetes</taxon>
        <taxon>Agaricomycetidae</taxon>
        <taxon>Agaricales</taxon>
        <taxon>Marasmiineae</taxon>
        <taxon>Mycenaceae</taxon>
        <taxon>Mycena</taxon>
    </lineage>
</organism>
<protein>
    <submittedName>
        <fullName evidence="2">Uncharacterized protein</fullName>
    </submittedName>
</protein>
<sequence length="322" mass="33800">MLAPTGFASSPAVRVPPNLDSTAYISSRTPGAKQAPASTNALVSSQVRPPRPSPERRRCMSQVGETWKAKIPRGSCEAASKAGKDGAHAAVYLRRSRRRKGAHLPALVAGYTMPAAAVDVQMQRGGWGGAGMCTAAFRVDPFTGVDAMRHHPEPREHSNPWMCGRLCACGTERISGVVGWTRKSGDLNEEAGVSTPPSPRAARSSGLRRCAVNTELDTGTPPPPTMHDTAPRASRRHTASAGAELCPLRTASAPPAHPHVCPSRRKHGAYRPLSGLATASRACTAPRGFAGATAHAACGEGSQREARTRGGSPAKAEKRMCV</sequence>
<feature type="region of interest" description="Disordered" evidence="1">
    <location>
        <begin position="1"/>
        <end position="59"/>
    </location>
</feature>
<dbReference type="EMBL" id="JARJCN010000016">
    <property type="protein sequence ID" value="KAJ7093307.1"/>
    <property type="molecule type" value="Genomic_DNA"/>
</dbReference>
<evidence type="ECO:0000313" key="2">
    <source>
        <dbReference type="EMBL" id="KAJ7093307.1"/>
    </source>
</evidence>
<accession>A0AAD6U708</accession>
<keyword evidence="3" id="KW-1185">Reference proteome</keyword>
<reference evidence="2" key="1">
    <citation type="submission" date="2023-03" db="EMBL/GenBank/DDBJ databases">
        <title>Massive genome expansion in bonnet fungi (Mycena s.s.) driven by repeated elements and novel gene families across ecological guilds.</title>
        <authorList>
            <consortium name="Lawrence Berkeley National Laboratory"/>
            <person name="Harder C.B."/>
            <person name="Miyauchi S."/>
            <person name="Viragh M."/>
            <person name="Kuo A."/>
            <person name="Thoen E."/>
            <person name="Andreopoulos B."/>
            <person name="Lu D."/>
            <person name="Skrede I."/>
            <person name="Drula E."/>
            <person name="Henrissat B."/>
            <person name="Morin E."/>
            <person name="Kohler A."/>
            <person name="Barry K."/>
            <person name="LaButti K."/>
            <person name="Morin E."/>
            <person name="Salamov A."/>
            <person name="Lipzen A."/>
            <person name="Mereny Z."/>
            <person name="Hegedus B."/>
            <person name="Baldrian P."/>
            <person name="Stursova M."/>
            <person name="Weitz H."/>
            <person name="Taylor A."/>
            <person name="Grigoriev I.V."/>
            <person name="Nagy L.G."/>
            <person name="Martin F."/>
            <person name="Kauserud H."/>
        </authorList>
    </citation>
    <scope>NUCLEOTIDE SEQUENCE</scope>
    <source>
        <strain evidence="2">CBHHK173m</strain>
    </source>
</reference>
<evidence type="ECO:0000256" key="1">
    <source>
        <dbReference type="SAM" id="MobiDB-lite"/>
    </source>
</evidence>
<name>A0AAD6U708_9AGAR</name>